<evidence type="ECO:0000259" key="1">
    <source>
        <dbReference type="Pfam" id="PF10686"/>
    </source>
</evidence>
<dbReference type="Pfam" id="PF10686">
    <property type="entry name" value="YAcAr"/>
    <property type="match status" value="1"/>
</dbReference>
<dbReference type="SUPFAM" id="SSF102405">
    <property type="entry name" value="MCP/YpsA-like"/>
    <property type="match status" value="1"/>
</dbReference>
<protein>
    <recommendedName>
        <fullName evidence="1">YspA cpYpsA-related SLOG domain-containing protein</fullName>
    </recommendedName>
</protein>
<evidence type="ECO:0000313" key="2">
    <source>
        <dbReference type="EMBL" id="AWI54009.1"/>
    </source>
</evidence>
<gene>
    <name evidence="2" type="ORF">DEH84_11665</name>
</gene>
<proteinExistence type="predicted"/>
<dbReference type="EMBL" id="CP029210">
    <property type="protein sequence ID" value="AWI54009.1"/>
    <property type="molecule type" value="Genomic_DNA"/>
</dbReference>
<dbReference type="OrthoDB" id="572639at2"/>
<dbReference type="Proteomes" id="UP000244892">
    <property type="component" value="Chromosome"/>
</dbReference>
<dbReference type="AlphaFoldDB" id="A0A2U8FSK7"/>
<dbReference type="KEGG" id="aon:DEH84_11665"/>
<sequence length="118" mass="12779">MRVLVCGGLEADDQHAVFHALDLVLTRYQVTVLIHGAARGADTLADQWAVARGIERQVFPVPPEQWERVGLAASPLRNTRMLVAGRPDALVAFPGGPGTEDMVNQARVAGLPVWRPYG</sequence>
<evidence type="ECO:0000313" key="3">
    <source>
        <dbReference type="Proteomes" id="UP000244892"/>
    </source>
</evidence>
<accession>A0A2U8FSK7</accession>
<dbReference type="InterPro" id="IPR019627">
    <property type="entry name" value="YAcAr"/>
</dbReference>
<organism evidence="2 3">
    <name type="scientific">Aquabacterium olei</name>
    <dbReference type="NCBI Taxonomy" id="1296669"/>
    <lineage>
        <taxon>Bacteria</taxon>
        <taxon>Pseudomonadati</taxon>
        <taxon>Pseudomonadota</taxon>
        <taxon>Betaproteobacteria</taxon>
        <taxon>Burkholderiales</taxon>
        <taxon>Aquabacterium</taxon>
    </lineage>
</organism>
<keyword evidence="3" id="KW-1185">Reference proteome</keyword>
<reference evidence="2 3" key="1">
    <citation type="submission" date="2018-05" db="EMBL/GenBank/DDBJ databases">
        <title>complete genome sequence of Aquabacterium olei NBRC 110486.</title>
        <authorList>
            <person name="Tang B."/>
            <person name="Chang J."/>
            <person name="Zhang L."/>
            <person name="Yang H."/>
        </authorList>
    </citation>
    <scope>NUCLEOTIDE SEQUENCE [LARGE SCALE GENOMIC DNA]</scope>
    <source>
        <strain evidence="2 3">NBRC 110486</strain>
    </source>
</reference>
<feature type="domain" description="YspA cpYpsA-related SLOG" evidence="1">
    <location>
        <begin position="1"/>
        <end position="60"/>
    </location>
</feature>
<name>A0A2U8FSK7_9BURK</name>